<feature type="region of interest" description="Disordered" evidence="1">
    <location>
        <begin position="1"/>
        <end position="123"/>
    </location>
</feature>
<dbReference type="Proteomes" id="UP001066276">
    <property type="component" value="Chromosome 8"/>
</dbReference>
<dbReference type="EMBL" id="JANPWB010000012">
    <property type="protein sequence ID" value="KAJ1116445.1"/>
    <property type="molecule type" value="Genomic_DNA"/>
</dbReference>
<feature type="compositionally biased region" description="Basic and acidic residues" evidence="1">
    <location>
        <begin position="54"/>
        <end position="63"/>
    </location>
</feature>
<evidence type="ECO:0000313" key="2">
    <source>
        <dbReference type="EMBL" id="KAJ1116445.1"/>
    </source>
</evidence>
<keyword evidence="3" id="KW-1185">Reference proteome</keyword>
<reference evidence="2" key="1">
    <citation type="journal article" date="2022" name="bioRxiv">
        <title>Sequencing and chromosome-scale assembly of the giantPleurodeles waltlgenome.</title>
        <authorList>
            <person name="Brown T."/>
            <person name="Elewa A."/>
            <person name="Iarovenko S."/>
            <person name="Subramanian E."/>
            <person name="Araus A.J."/>
            <person name="Petzold A."/>
            <person name="Susuki M."/>
            <person name="Suzuki K.-i.T."/>
            <person name="Hayashi T."/>
            <person name="Toyoda A."/>
            <person name="Oliveira C."/>
            <person name="Osipova E."/>
            <person name="Leigh N.D."/>
            <person name="Simon A."/>
            <person name="Yun M.H."/>
        </authorList>
    </citation>
    <scope>NUCLEOTIDE SEQUENCE</scope>
    <source>
        <strain evidence="2">20211129_DDA</strain>
        <tissue evidence="2">Liver</tissue>
    </source>
</reference>
<sequence>MPQINENYQTKEAAGTSSPNQPRRVLKDPRQDPLSTAPNTYYWGQSSPPTTFIESRKLNERNFRVTAGRKGTLHSDLREQEEPEKNATTRKKNTTSRAEKEEVTDPWTTREQEDIGDANMLDM</sequence>
<feature type="compositionally biased region" description="Polar residues" evidence="1">
    <location>
        <begin position="1"/>
        <end position="21"/>
    </location>
</feature>
<accession>A0AAV7NK41</accession>
<evidence type="ECO:0000313" key="3">
    <source>
        <dbReference type="Proteomes" id="UP001066276"/>
    </source>
</evidence>
<feature type="compositionally biased region" description="Polar residues" evidence="1">
    <location>
        <begin position="33"/>
        <end position="53"/>
    </location>
</feature>
<feature type="compositionally biased region" description="Basic and acidic residues" evidence="1">
    <location>
        <begin position="73"/>
        <end position="87"/>
    </location>
</feature>
<organism evidence="2 3">
    <name type="scientific">Pleurodeles waltl</name>
    <name type="common">Iberian ribbed newt</name>
    <dbReference type="NCBI Taxonomy" id="8319"/>
    <lineage>
        <taxon>Eukaryota</taxon>
        <taxon>Metazoa</taxon>
        <taxon>Chordata</taxon>
        <taxon>Craniata</taxon>
        <taxon>Vertebrata</taxon>
        <taxon>Euteleostomi</taxon>
        <taxon>Amphibia</taxon>
        <taxon>Batrachia</taxon>
        <taxon>Caudata</taxon>
        <taxon>Salamandroidea</taxon>
        <taxon>Salamandridae</taxon>
        <taxon>Pleurodelinae</taxon>
        <taxon>Pleurodeles</taxon>
    </lineage>
</organism>
<feature type="compositionally biased region" description="Basic and acidic residues" evidence="1">
    <location>
        <begin position="97"/>
        <end position="113"/>
    </location>
</feature>
<protein>
    <submittedName>
        <fullName evidence="2">Uncharacterized protein</fullName>
    </submittedName>
</protein>
<proteinExistence type="predicted"/>
<comment type="caution">
    <text evidence="2">The sequence shown here is derived from an EMBL/GenBank/DDBJ whole genome shotgun (WGS) entry which is preliminary data.</text>
</comment>
<name>A0AAV7NK41_PLEWA</name>
<gene>
    <name evidence="2" type="ORF">NDU88_004656</name>
</gene>
<dbReference type="AlphaFoldDB" id="A0AAV7NK41"/>
<evidence type="ECO:0000256" key="1">
    <source>
        <dbReference type="SAM" id="MobiDB-lite"/>
    </source>
</evidence>